<organism evidence="2 3">
    <name type="scientific">Blautia hominis</name>
    <dbReference type="NCBI Taxonomy" id="2025493"/>
    <lineage>
        <taxon>Bacteria</taxon>
        <taxon>Bacillati</taxon>
        <taxon>Bacillota</taxon>
        <taxon>Clostridia</taxon>
        <taxon>Lachnospirales</taxon>
        <taxon>Lachnospiraceae</taxon>
        <taxon>Blautia</taxon>
    </lineage>
</organism>
<evidence type="ECO:0000313" key="3">
    <source>
        <dbReference type="Proteomes" id="UP001600943"/>
    </source>
</evidence>
<dbReference type="Proteomes" id="UP001600943">
    <property type="component" value="Unassembled WGS sequence"/>
</dbReference>
<evidence type="ECO:0000313" key="2">
    <source>
        <dbReference type="EMBL" id="GAA6407940.1"/>
    </source>
</evidence>
<gene>
    <name evidence="2" type="ORF">K040078D81_20570</name>
</gene>
<accession>A0ABQ0B910</accession>
<keyword evidence="3" id="KW-1185">Reference proteome</keyword>
<name>A0ABQ0B910_9FIRM</name>
<protein>
    <submittedName>
        <fullName evidence="2">Uncharacterized protein</fullName>
    </submittedName>
</protein>
<sequence>MRDSLAPGGGYVIYPIGETFEIYEEIRGRTAAALSRKASKGNFKETVKRNIKNAGEPHNCDLQHSHFNRGNRI</sequence>
<proteinExistence type="predicted"/>
<comment type="caution">
    <text evidence="2">The sequence shown here is derived from an EMBL/GenBank/DDBJ whole genome shotgun (WGS) entry which is preliminary data.</text>
</comment>
<dbReference type="EMBL" id="BAABYW010000001">
    <property type="protein sequence ID" value="GAA6407940.1"/>
    <property type="molecule type" value="Genomic_DNA"/>
</dbReference>
<reference evidence="2 3" key="1">
    <citation type="submission" date="2024-04" db="EMBL/GenBank/DDBJ databases">
        <title>Defined microbial consortia suppress multidrug-resistant proinflammatory Enterobacteriaceae via ecological control.</title>
        <authorList>
            <person name="Furuichi M."/>
            <person name="Kawaguchi T."/>
            <person name="Pust M."/>
            <person name="Yasuma K."/>
            <person name="Plichta D."/>
            <person name="Hasegawa N."/>
            <person name="Ohya T."/>
            <person name="Bhattarai S."/>
            <person name="Sasajima S."/>
            <person name="Aoto Y."/>
            <person name="Tuganbaev T."/>
            <person name="Yaginuma M."/>
            <person name="Ueda M."/>
            <person name="Okahashi N."/>
            <person name="Amafuji K."/>
            <person name="Kiridooshi Y."/>
            <person name="Sugita K."/>
            <person name="Strazar M."/>
            <person name="Skelly A."/>
            <person name="Suda W."/>
            <person name="Hattori M."/>
            <person name="Nakamoto N."/>
            <person name="Caballero S."/>
            <person name="Norman J."/>
            <person name="Olle B."/>
            <person name="Tanoue T."/>
            <person name="Arita M."/>
            <person name="Bucci V."/>
            <person name="Atarashi K."/>
            <person name="Xavier R."/>
            <person name="Honda K."/>
        </authorList>
    </citation>
    <scope>NUCLEOTIDE SEQUENCE [LARGE SCALE GENOMIC DNA]</scope>
    <source>
        <strain evidence="3">k04-0078-D8-1</strain>
    </source>
</reference>
<feature type="region of interest" description="Disordered" evidence="1">
    <location>
        <begin position="54"/>
        <end position="73"/>
    </location>
</feature>
<evidence type="ECO:0000256" key="1">
    <source>
        <dbReference type="SAM" id="MobiDB-lite"/>
    </source>
</evidence>